<dbReference type="OrthoDB" id="9792649at2"/>
<evidence type="ECO:0000313" key="10">
    <source>
        <dbReference type="EMBL" id="PWD52100.1"/>
    </source>
</evidence>
<protein>
    <recommendedName>
        <fullName evidence="3">mannose-6-phosphate isomerase</fullName>
        <ecNumber evidence="3">5.3.1.8</ecNumber>
    </recommendedName>
</protein>
<gene>
    <name evidence="10" type="primary">manA</name>
    <name evidence="10" type="ORF">C8046_17080</name>
</gene>
<dbReference type="InterPro" id="IPR016305">
    <property type="entry name" value="Mannose-6-P_Isomerase"/>
</dbReference>
<dbReference type="PRINTS" id="PR00714">
    <property type="entry name" value="MAN6PISMRASE"/>
</dbReference>
<organism evidence="10 11">
    <name type="scientific">Serinibacter arcticus</name>
    <dbReference type="NCBI Taxonomy" id="1655435"/>
    <lineage>
        <taxon>Bacteria</taxon>
        <taxon>Bacillati</taxon>
        <taxon>Actinomycetota</taxon>
        <taxon>Actinomycetes</taxon>
        <taxon>Micrococcales</taxon>
        <taxon>Beutenbergiaceae</taxon>
        <taxon>Serinibacter</taxon>
    </lineage>
</organism>
<dbReference type="Proteomes" id="UP000245166">
    <property type="component" value="Unassembled WGS sequence"/>
</dbReference>
<feature type="binding site" evidence="8">
    <location>
        <position position="107"/>
    </location>
    <ligand>
        <name>Zn(2+)</name>
        <dbReference type="ChEBI" id="CHEBI:29105"/>
    </ligand>
</feature>
<feature type="binding site" evidence="8">
    <location>
        <position position="273"/>
    </location>
    <ligand>
        <name>Zn(2+)</name>
        <dbReference type="ChEBI" id="CHEBI:29105"/>
    </ligand>
</feature>
<evidence type="ECO:0000256" key="3">
    <source>
        <dbReference type="ARBA" id="ARBA00011956"/>
    </source>
</evidence>
<dbReference type="Gene3D" id="1.10.441.10">
    <property type="entry name" value="Phosphomannose Isomerase, domain 2"/>
    <property type="match status" value="1"/>
</dbReference>
<dbReference type="InterPro" id="IPR001250">
    <property type="entry name" value="Man6P_Isoase-1"/>
</dbReference>
<dbReference type="InterPro" id="IPR046457">
    <property type="entry name" value="PMI_typeI_cat"/>
</dbReference>
<feature type="active site" evidence="7">
    <location>
        <position position="292"/>
    </location>
</feature>
<evidence type="ECO:0000256" key="2">
    <source>
        <dbReference type="ARBA" id="ARBA00010772"/>
    </source>
</evidence>
<evidence type="ECO:0000256" key="6">
    <source>
        <dbReference type="ARBA" id="ARBA00023235"/>
    </source>
</evidence>
<dbReference type="CDD" id="cd07011">
    <property type="entry name" value="cupin_PMI_type_I_N"/>
    <property type="match status" value="1"/>
</dbReference>
<comment type="similarity">
    <text evidence="2">Belongs to the mannose-6-phosphate isomerase type 1 family.</text>
</comment>
<dbReference type="EMBL" id="PYHR01000002">
    <property type="protein sequence ID" value="PWD52100.1"/>
    <property type="molecule type" value="Genomic_DNA"/>
</dbReference>
<comment type="cofactor">
    <cofactor evidence="8">
        <name>Zn(2+)</name>
        <dbReference type="ChEBI" id="CHEBI:29105"/>
    </cofactor>
    <text evidence="8">Binds 1 zinc ion per subunit.</text>
</comment>
<dbReference type="PANTHER" id="PTHR10309">
    <property type="entry name" value="MANNOSE-6-PHOSPHATE ISOMERASE"/>
    <property type="match status" value="1"/>
</dbReference>
<keyword evidence="6 10" id="KW-0413">Isomerase</keyword>
<dbReference type="NCBIfam" id="TIGR00218">
    <property type="entry name" value="manA"/>
    <property type="match status" value="1"/>
</dbReference>
<dbReference type="GO" id="GO:0004476">
    <property type="term" value="F:mannose-6-phosphate isomerase activity"/>
    <property type="evidence" value="ECO:0007669"/>
    <property type="project" value="UniProtKB-EC"/>
</dbReference>
<evidence type="ECO:0000259" key="9">
    <source>
        <dbReference type="Pfam" id="PF20511"/>
    </source>
</evidence>
<evidence type="ECO:0000313" key="11">
    <source>
        <dbReference type="Proteomes" id="UP000245166"/>
    </source>
</evidence>
<dbReference type="EC" id="5.3.1.8" evidence="3"/>
<proteinExistence type="inferred from homology"/>
<dbReference type="PIRSF" id="PIRSF001480">
    <property type="entry name" value="Mannose-6-phosphate_isomerase"/>
    <property type="match status" value="1"/>
</dbReference>
<evidence type="ECO:0000256" key="8">
    <source>
        <dbReference type="PIRSR" id="PIRSR001480-2"/>
    </source>
</evidence>
<keyword evidence="11" id="KW-1185">Reference proteome</keyword>
<dbReference type="GO" id="GO:0008270">
    <property type="term" value="F:zinc ion binding"/>
    <property type="evidence" value="ECO:0007669"/>
    <property type="project" value="InterPro"/>
</dbReference>
<dbReference type="SUPFAM" id="SSF51182">
    <property type="entry name" value="RmlC-like cupins"/>
    <property type="match status" value="1"/>
</dbReference>
<comment type="catalytic activity">
    <reaction evidence="1">
        <text>D-mannose 6-phosphate = D-fructose 6-phosphate</text>
        <dbReference type="Rhea" id="RHEA:12356"/>
        <dbReference type="ChEBI" id="CHEBI:58735"/>
        <dbReference type="ChEBI" id="CHEBI:61527"/>
        <dbReference type="EC" id="5.3.1.8"/>
    </reaction>
</comment>
<feature type="domain" description="Phosphomannose isomerase type I catalytic" evidence="9">
    <location>
        <begin position="1"/>
        <end position="159"/>
    </location>
</feature>
<dbReference type="InterPro" id="IPR014710">
    <property type="entry name" value="RmlC-like_jellyroll"/>
</dbReference>
<sequence length="406" mass="43533">MYRLAPALRHYDWGSTTAIPELLGESADGSAVAEAWFGAHAHGSSLVVPHTDEASDGPDGRETWPTLADVVARDPRLLLGEDVVERFGAELPFLLKLVAPVSPLSLQVHPSLEQAAVGWVREERSGVPAAADHRTYRDTNHKPEMLYALTTFEALSGFRTPRRAAEILDGLGTPLITSTIERLRYGHSAQGVRSAFEYVLLGARDRDADVGVAVERIAARLESGTSPSEHADTIALRIAREHPGDRGILASLLLNPVTLRPGEAMFVPAGAVHAYIAGLGVEVMASSDNVVRAAMTSKHRDARALLDIVDVRPAPPIRLAPEHARSGVEVFYAPVEDFELAVLTVDERPVEIDGGGPRIVLAIEGDLELCLGDVVERLPRGAAVFLADGEDPVVRGHGRLVRAGVP</sequence>
<dbReference type="GO" id="GO:0009298">
    <property type="term" value="P:GDP-mannose biosynthetic process"/>
    <property type="evidence" value="ECO:0007669"/>
    <property type="project" value="InterPro"/>
</dbReference>
<dbReference type="GO" id="GO:0005975">
    <property type="term" value="P:carbohydrate metabolic process"/>
    <property type="evidence" value="ECO:0007669"/>
    <property type="project" value="InterPro"/>
</dbReference>
<keyword evidence="5 8" id="KW-0862">Zinc</keyword>
<evidence type="ECO:0000256" key="1">
    <source>
        <dbReference type="ARBA" id="ARBA00000757"/>
    </source>
</evidence>
<feature type="binding site" evidence="8">
    <location>
        <position position="144"/>
    </location>
    <ligand>
        <name>Zn(2+)</name>
        <dbReference type="ChEBI" id="CHEBI:29105"/>
    </ligand>
</feature>
<name>A0A2U1ZYT3_9MICO</name>
<evidence type="ECO:0000256" key="5">
    <source>
        <dbReference type="ARBA" id="ARBA00022833"/>
    </source>
</evidence>
<evidence type="ECO:0000256" key="4">
    <source>
        <dbReference type="ARBA" id="ARBA00022723"/>
    </source>
</evidence>
<comment type="caution">
    <text evidence="10">The sequence shown here is derived from an EMBL/GenBank/DDBJ whole genome shotgun (WGS) entry which is preliminary data.</text>
</comment>
<accession>A0A2U1ZYT3</accession>
<dbReference type="AlphaFoldDB" id="A0A2U1ZYT3"/>
<dbReference type="GO" id="GO:0005829">
    <property type="term" value="C:cytosol"/>
    <property type="evidence" value="ECO:0007669"/>
    <property type="project" value="TreeGrafter"/>
</dbReference>
<dbReference type="InterPro" id="IPR018050">
    <property type="entry name" value="Pmannose_isomerase-type1_CS"/>
</dbReference>
<dbReference type="InterPro" id="IPR011051">
    <property type="entry name" value="RmlC_Cupin_sf"/>
</dbReference>
<feature type="binding site" evidence="8">
    <location>
        <position position="109"/>
    </location>
    <ligand>
        <name>Zn(2+)</name>
        <dbReference type="ChEBI" id="CHEBI:29105"/>
    </ligand>
</feature>
<reference evidence="10 11" key="1">
    <citation type="submission" date="2018-03" db="EMBL/GenBank/DDBJ databases">
        <title>Genome assembly of novel Miniimonas species PCH200.</title>
        <authorList>
            <person name="Thakur V."/>
            <person name="Kumar V."/>
            <person name="Singh D."/>
        </authorList>
    </citation>
    <scope>NUCLEOTIDE SEQUENCE [LARGE SCALE GENOMIC DNA]</scope>
    <source>
        <strain evidence="10 11">PCH200</strain>
    </source>
</reference>
<dbReference type="PANTHER" id="PTHR10309:SF0">
    <property type="entry name" value="MANNOSE-6-PHOSPHATE ISOMERASE"/>
    <property type="match status" value="1"/>
</dbReference>
<keyword evidence="4 8" id="KW-0479">Metal-binding</keyword>
<dbReference type="PROSITE" id="PS00965">
    <property type="entry name" value="PMI_I_1"/>
    <property type="match status" value="1"/>
</dbReference>
<dbReference type="Pfam" id="PF20511">
    <property type="entry name" value="PMI_typeI_cat"/>
    <property type="match status" value="1"/>
</dbReference>
<dbReference type="Gene3D" id="2.60.120.10">
    <property type="entry name" value="Jelly Rolls"/>
    <property type="match status" value="2"/>
</dbReference>
<evidence type="ECO:0000256" key="7">
    <source>
        <dbReference type="PIRSR" id="PIRSR001480-1"/>
    </source>
</evidence>